<dbReference type="EMBL" id="UINC01002434">
    <property type="protein sequence ID" value="SUZ96646.1"/>
    <property type="molecule type" value="Genomic_DNA"/>
</dbReference>
<feature type="non-terminal residue" evidence="1">
    <location>
        <position position="1"/>
    </location>
</feature>
<dbReference type="AlphaFoldDB" id="A0A381RXR5"/>
<name>A0A381RXR5_9ZZZZ</name>
<evidence type="ECO:0008006" key="2">
    <source>
        <dbReference type="Google" id="ProtNLM"/>
    </source>
</evidence>
<dbReference type="InterPro" id="IPR029068">
    <property type="entry name" value="Glyas_Bleomycin-R_OHBP_Dase"/>
</dbReference>
<reference evidence="1" key="1">
    <citation type="submission" date="2018-05" db="EMBL/GenBank/DDBJ databases">
        <authorList>
            <person name="Lanie J.A."/>
            <person name="Ng W.-L."/>
            <person name="Kazmierczak K.M."/>
            <person name="Andrzejewski T.M."/>
            <person name="Davidsen T.M."/>
            <person name="Wayne K.J."/>
            <person name="Tettelin H."/>
            <person name="Glass J.I."/>
            <person name="Rusch D."/>
            <person name="Podicherti R."/>
            <person name="Tsui H.-C.T."/>
            <person name="Winkler M.E."/>
        </authorList>
    </citation>
    <scope>NUCLEOTIDE SEQUENCE</scope>
</reference>
<proteinExistence type="predicted"/>
<protein>
    <recommendedName>
        <fullName evidence="2">Glyoxalase-like domain-containing protein</fullName>
    </recommendedName>
</protein>
<evidence type="ECO:0000313" key="1">
    <source>
        <dbReference type="EMBL" id="SUZ96646.1"/>
    </source>
</evidence>
<gene>
    <name evidence="1" type="ORF">METZ01_LOCUS49500</name>
</gene>
<organism evidence="1">
    <name type="scientific">marine metagenome</name>
    <dbReference type="NCBI Taxonomy" id="408172"/>
    <lineage>
        <taxon>unclassified sequences</taxon>
        <taxon>metagenomes</taxon>
        <taxon>ecological metagenomes</taxon>
    </lineage>
</organism>
<dbReference type="SUPFAM" id="SSF54593">
    <property type="entry name" value="Glyoxalase/Bleomycin resistance protein/Dihydroxybiphenyl dioxygenase"/>
    <property type="match status" value="1"/>
</dbReference>
<accession>A0A381RXR5</accession>
<sequence length="298" mass="32207">VTADPVLRLRQICLLARDLEWTSSMLTTAFDAPVVFRDPRMAAGGYLSNTHIRLGDSFLETVCPTDTAWKNSSTQTRLLERHGDCGYMAIVQVPDVSLASRSMAEQGSGRGIVAGDWNVCPGSPGTGLAGVESGRYVLGEPLPKEPDTLSGVNVQFHPVDFGTLAEIQENWPGQGDFPTNKGAYFPAGNTWQNDVNARPHGRVTTGFAAVEIAPRDGDPEEICQRWMNGLGAGCSINPEEPTVLRLSGGQTMRFIEPQPDKKTGVVGVDLWAAPGCDRKFDSMNFCGVTWTLVDHPSE</sequence>